<evidence type="ECO:0000256" key="2">
    <source>
        <dbReference type="ARBA" id="ARBA00012438"/>
    </source>
</evidence>
<name>A0A328ELJ5_9CHLR</name>
<dbReference type="Gene3D" id="3.30.565.10">
    <property type="entry name" value="Histidine kinase-like ATPase, C-terminal domain"/>
    <property type="match status" value="1"/>
</dbReference>
<dbReference type="InterPro" id="IPR035965">
    <property type="entry name" value="PAS-like_dom_sf"/>
</dbReference>
<feature type="domain" description="Histidine kinase" evidence="6">
    <location>
        <begin position="329"/>
        <end position="545"/>
    </location>
</feature>
<dbReference type="InterPro" id="IPR000014">
    <property type="entry name" value="PAS"/>
</dbReference>
<evidence type="ECO:0000256" key="4">
    <source>
        <dbReference type="ARBA" id="ARBA00022777"/>
    </source>
</evidence>
<dbReference type="CDD" id="cd00130">
    <property type="entry name" value="PAS"/>
    <property type="match status" value="2"/>
</dbReference>
<dbReference type="SMART" id="SM00091">
    <property type="entry name" value="PAS"/>
    <property type="match status" value="2"/>
</dbReference>
<keyword evidence="3" id="KW-0597">Phosphoprotein</keyword>
<keyword evidence="4" id="KW-0808">Transferase</keyword>
<organism evidence="8 9">
    <name type="scientific">Dehalococcoides mccartyi</name>
    <dbReference type="NCBI Taxonomy" id="61435"/>
    <lineage>
        <taxon>Bacteria</taxon>
        <taxon>Bacillati</taxon>
        <taxon>Chloroflexota</taxon>
        <taxon>Dehalococcoidia</taxon>
        <taxon>Dehalococcoidales</taxon>
        <taxon>Dehalococcoidaceae</taxon>
        <taxon>Dehalococcoides</taxon>
    </lineage>
</organism>
<reference evidence="8 9" key="1">
    <citation type="submission" date="2018-05" db="EMBL/GenBank/DDBJ databases">
        <title>Draft genome sequences of Dehalococcoides mccartyi strains RC and KS.</title>
        <authorList>
            <person name="Higgins S.A."/>
            <person name="Padilla-Crespo E."/>
            <person name="Loeffler F.E."/>
        </authorList>
    </citation>
    <scope>NUCLEOTIDE SEQUENCE [LARGE SCALE GENOMIC DNA]</scope>
    <source>
        <strain evidence="8 9">RC</strain>
    </source>
</reference>
<protein>
    <recommendedName>
        <fullName evidence="2">histidine kinase</fullName>
        <ecNumber evidence="2">2.7.13.3</ecNumber>
    </recommendedName>
</protein>
<sequence length="548" mass="61919">MQAKLGTLSLHLRADLFEAATECMPNLVIGFLQDGRIIYANKATLLRLGYKQKQLKGMSIRDICPEISVDNWRLLWLDIRQNKSIQLSAKFHTQGRGLIDIDSTATYISSNARGLGFICGRDSIPATNNVQVIDNRASQLEQIITERTHQLNETKNALEKEIIKNNTVIEKYKNLSKRYKLFFNSSNDAIIVTRVYNSTVNGRIIHEVNDRACRALGYTREELIGRSTADIHPPEDWTSMLPSMGVHLIKDRHVVFESTHMTKLGKRIPVEISSHLFTLQGMRMGFSVVRDITMRKMSEQALLQSLEQEKLLRNELEESMSKRIEFTRALVHELKTPLTPLMGASGALTDRVDTEPLISLARCIRKSSESLNKRIQELLDFSKGEIGLLKLNRVSVDPVQLIQEVCEYVQPLAKSKNIKMQAAIRGNLPRIWADEERLTQILLNLTDNAFKFTPSKGSITISVETVSDQLVFKVTDTGKGMSEEKQRSLFNKDKTYAFTDKDIQSGLQLGLTLCRMLVELHGGKIQVSSRLGEGFEVMFSIPVLAPSK</sequence>
<gene>
    <name evidence="8" type="ORF">C1G87_1377</name>
</gene>
<dbReference type="Gene3D" id="3.30.450.20">
    <property type="entry name" value="PAS domain"/>
    <property type="match status" value="2"/>
</dbReference>
<dbReference type="InterPro" id="IPR003661">
    <property type="entry name" value="HisK_dim/P_dom"/>
</dbReference>
<evidence type="ECO:0000259" key="6">
    <source>
        <dbReference type="PROSITE" id="PS50109"/>
    </source>
</evidence>
<dbReference type="InterPro" id="IPR005467">
    <property type="entry name" value="His_kinase_dom"/>
</dbReference>
<dbReference type="InterPro" id="IPR036890">
    <property type="entry name" value="HATPase_C_sf"/>
</dbReference>
<comment type="catalytic activity">
    <reaction evidence="1">
        <text>ATP + protein L-histidine = ADP + protein N-phospho-L-histidine.</text>
        <dbReference type="EC" id="2.7.13.3"/>
    </reaction>
</comment>
<evidence type="ECO:0000256" key="1">
    <source>
        <dbReference type="ARBA" id="ARBA00000085"/>
    </source>
</evidence>
<dbReference type="RefSeq" id="WP_015407279.1">
    <property type="nucleotide sequence ID" value="NZ_JSWM01000005.1"/>
</dbReference>
<dbReference type="PANTHER" id="PTHR43547">
    <property type="entry name" value="TWO-COMPONENT HISTIDINE KINASE"/>
    <property type="match status" value="1"/>
</dbReference>
<evidence type="ECO:0000256" key="3">
    <source>
        <dbReference type="ARBA" id="ARBA00022553"/>
    </source>
</evidence>
<evidence type="ECO:0000256" key="5">
    <source>
        <dbReference type="ARBA" id="ARBA00023012"/>
    </source>
</evidence>
<proteinExistence type="predicted"/>
<dbReference type="InterPro" id="IPR003594">
    <property type="entry name" value="HATPase_dom"/>
</dbReference>
<dbReference type="SUPFAM" id="SSF55874">
    <property type="entry name" value="ATPase domain of HSP90 chaperone/DNA topoisomerase II/histidine kinase"/>
    <property type="match status" value="1"/>
</dbReference>
<dbReference type="Pfam" id="PF00512">
    <property type="entry name" value="HisKA"/>
    <property type="match status" value="1"/>
</dbReference>
<dbReference type="PROSITE" id="PS50112">
    <property type="entry name" value="PAS"/>
    <property type="match status" value="1"/>
</dbReference>
<dbReference type="Pfam" id="PF13426">
    <property type="entry name" value="PAS_9"/>
    <property type="match status" value="2"/>
</dbReference>
<dbReference type="SMART" id="SM00388">
    <property type="entry name" value="HisKA"/>
    <property type="match status" value="1"/>
</dbReference>
<evidence type="ECO:0000313" key="8">
    <source>
        <dbReference type="EMBL" id="RAL68906.1"/>
    </source>
</evidence>
<dbReference type="Pfam" id="PF02518">
    <property type="entry name" value="HATPase_c"/>
    <property type="match status" value="1"/>
</dbReference>
<comment type="caution">
    <text evidence="8">The sequence shown here is derived from an EMBL/GenBank/DDBJ whole genome shotgun (WGS) entry which is preliminary data.</text>
</comment>
<dbReference type="SUPFAM" id="SSF55785">
    <property type="entry name" value="PYP-like sensor domain (PAS domain)"/>
    <property type="match status" value="2"/>
</dbReference>
<evidence type="ECO:0000313" key="9">
    <source>
        <dbReference type="Proteomes" id="UP000249146"/>
    </source>
</evidence>
<keyword evidence="5" id="KW-0902">Two-component regulatory system</keyword>
<dbReference type="SMART" id="SM00387">
    <property type="entry name" value="HATPase_c"/>
    <property type="match status" value="1"/>
</dbReference>
<dbReference type="InterPro" id="IPR036097">
    <property type="entry name" value="HisK_dim/P_sf"/>
</dbReference>
<dbReference type="GO" id="GO:0000155">
    <property type="term" value="F:phosphorelay sensor kinase activity"/>
    <property type="evidence" value="ECO:0007669"/>
    <property type="project" value="InterPro"/>
</dbReference>
<keyword evidence="4" id="KW-0418">Kinase</keyword>
<dbReference type="EC" id="2.7.13.3" evidence="2"/>
<feature type="domain" description="PAS" evidence="7">
    <location>
        <begin position="175"/>
        <end position="236"/>
    </location>
</feature>
<dbReference type="PANTHER" id="PTHR43547:SF2">
    <property type="entry name" value="HYBRID SIGNAL TRANSDUCTION HISTIDINE KINASE C"/>
    <property type="match status" value="1"/>
</dbReference>
<dbReference type="InterPro" id="IPR004358">
    <property type="entry name" value="Sig_transdc_His_kin-like_C"/>
</dbReference>
<dbReference type="Proteomes" id="UP000249146">
    <property type="component" value="Unassembled WGS sequence"/>
</dbReference>
<dbReference type="SUPFAM" id="SSF47384">
    <property type="entry name" value="Homodimeric domain of signal transducing histidine kinase"/>
    <property type="match status" value="1"/>
</dbReference>
<dbReference type="EMBL" id="QGLC01000018">
    <property type="protein sequence ID" value="RAL68906.1"/>
    <property type="molecule type" value="Genomic_DNA"/>
</dbReference>
<dbReference type="CDD" id="cd00082">
    <property type="entry name" value="HisKA"/>
    <property type="match status" value="1"/>
</dbReference>
<dbReference type="NCBIfam" id="TIGR00229">
    <property type="entry name" value="sensory_box"/>
    <property type="match status" value="2"/>
</dbReference>
<dbReference type="Gene3D" id="1.10.287.130">
    <property type="match status" value="1"/>
</dbReference>
<evidence type="ECO:0000259" key="7">
    <source>
        <dbReference type="PROSITE" id="PS50112"/>
    </source>
</evidence>
<dbReference type="PROSITE" id="PS50109">
    <property type="entry name" value="HIS_KIN"/>
    <property type="match status" value="1"/>
</dbReference>
<dbReference type="AlphaFoldDB" id="A0A328ELJ5"/>
<accession>A0A328ELJ5</accession>
<dbReference type="PRINTS" id="PR00344">
    <property type="entry name" value="BCTRLSENSOR"/>
</dbReference>